<dbReference type="EMBL" id="BNAW01000002">
    <property type="protein sequence ID" value="GHF95747.1"/>
    <property type="molecule type" value="Genomic_DNA"/>
</dbReference>
<gene>
    <name evidence="2" type="ORF">GCM10017567_07870</name>
</gene>
<feature type="region of interest" description="Disordered" evidence="1">
    <location>
        <begin position="36"/>
        <end position="55"/>
    </location>
</feature>
<keyword evidence="3" id="KW-1185">Reference proteome</keyword>
<protein>
    <submittedName>
        <fullName evidence="2">Uncharacterized protein</fullName>
    </submittedName>
</protein>
<accession>A0ABQ3K107</accession>
<evidence type="ECO:0000313" key="2">
    <source>
        <dbReference type="EMBL" id="GHF95747.1"/>
    </source>
</evidence>
<evidence type="ECO:0000256" key="1">
    <source>
        <dbReference type="SAM" id="MobiDB-lite"/>
    </source>
</evidence>
<name>A0ABQ3K107_9PSEU</name>
<evidence type="ECO:0000313" key="3">
    <source>
        <dbReference type="Proteomes" id="UP000649955"/>
    </source>
</evidence>
<organism evidence="2 3">
    <name type="scientific">Amycolatopsis bullii</name>
    <dbReference type="NCBI Taxonomy" id="941987"/>
    <lineage>
        <taxon>Bacteria</taxon>
        <taxon>Bacillati</taxon>
        <taxon>Actinomycetota</taxon>
        <taxon>Actinomycetes</taxon>
        <taxon>Pseudonocardiales</taxon>
        <taxon>Pseudonocardiaceae</taxon>
        <taxon>Amycolatopsis</taxon>
    </lineage>
</organism>
<proteinExistence type="predicted"/>
<dbReference type="Proteomes" id="UP000649955">
    <property type="component" value="Unassembled WGS sequence"/>
</dbReference>
<comment type="caution">
    <text evidence="2">The sequence shown here is derived from an EMBL/GenBank/DDBJ whole genome shotgun (WGS) entry which is preliminary data.</text>
</comment>
<reference evidence="3" key="1">
    <citation type="journal article" date="2019" name="Int. J. Syst. Evol. Microbiol.">
        <title>The Global Catalogue of Microorganisms (GCM) 10K type strain sequencing project: providing services to taxonomists for standard genome sequencing and annotation.</title>
        <authorList>
            <consortium name="The Broad Institute Genomics Platform"/>
            <consortium name="The Broad Institute Genome Sequencing Center for Infectious Disease"/>
            <person name="Wu L."/>
            <person name="Ma J."/>
        </authorList>
    </citation>
    <scope>NUCLEOTIDE SEQUENCE [LARGE SCALE GENOMIC DNA]</scope>
    <source>
        <strain evidence="3">CGMCC 4.7680</strain>
    </source>
</reference>
<sequence>MRWRVTVDGRTRTDRPVRIRDDRRPAGTAALIVPPGTCRRALPTGSDMGGGRASARSRCTSRLGLAEAGGMARTTLSFGEALASRWAALSHPVRVISRSGEMISGL</sequence>